<protein>
    <submittedName>
        <fullName evidence="2">Uncharacterized protein</fullName>
    </submittedName>
</protein>
<feature type="transmembrane region" description="Helical" evidence="1">
    <location>
        <begin position="54"/>
        <end position="80"/>
    </location>
</feature>
<gene>
    <name evidence="2" type="ORF">CLV58_12553</name>
</gene>
<evidence type="ECO:0000313" key="2">
    <source>
        <dbReference type="EMBL" id="PRY29791.1"/>
    </source>
</evidence>
<dbReference type="AlphaFoldDB" id="A0A2T0S8T0"/>
<comment type="caution">
    <text evidence="2">The sequence shown here is derived from an EMBL/GenBank/DDBJ whole genome shotgun (WGS) entry which is preliminary data.</text>
</comment>
<keyword evidence="3" id="KW-1185">Reference proteome</keyword>
<feature type="transmembrane region" description="Helical" evidence="1">
    <location>
        <begin position="6"/>
        <end position="27"/>
    </location>
</feature>
<dbReference type="EMBL" id="PVTE01000025">
    <property type="protein sequence ID" value="PRY29791.1"/>
    <property type="molecule type" value="Genomic_DNA"/>
</dbReference>
<reference evidence="2 3" key="1">
    <citation type="submission" date="2018-03" db="EMBL/GenBank/DDBJ databases">
        <title>Genomic Encyclopedia of Archaeal and Bacterial Type Strains, Phase II (KMG-II): from individual species to whole genera.</title>
        <authorList>
            <person name="Goeker M."/>
        </authorList>
    </citation>
    <scope>NUCLEOTIDE SEQUENCE [LARGE SCALE GENOMIC DNA]</scope>
    <source>
        <strain evidence="2 3">DSM 28354</strain>
    </source>
</reference>
<dbReference type="RefSeq" id="WP_106140073.1">
    <property type="nucleotide sequence ID" value="NZ_PVTE01000025.1"/>
</dbReference>
<organism evidence="2 3">
    <name type="scientific">Spirosoma oryzae</name>
    <dbReference type="NCBI Taxonomy" id="1469603"/>
    <lineage>
        <taxon>Bacteria</taxon>
        <taxon>Pseudomonadati</taxon>
        <taxon>Bacteroidota</taxon>
        <taxon>Cytophagia</taxon>
        <taxon>Cytophagales</taxon>
        <taxon>Cytophagaceae</taxon>
        <taxon>Spirosoma</taxon>
    </lineage>
</organism>
<keyword evidence="1" id="KW-1133">Transmembrane helix</keyword>
<sequence>MSKLLFLWLYLPPLILIGLRVLSYFALPDRKMKYRTIQEDMLDHSGLLRRIPAWLLILLLTVVPFVNLIVALIMLLILVIDLVDKWRTARAAQQEWNKQNRVADSTTL</sequence>
<keyword evidence="1" id="KW-0812">Transmembrane</keyword>
<keyword evidence="1" id="KW-0472">Membrane</keyword>
<accession>A0A2T0S8T0</accession>
<proteinExistence type="predicted"/>
<evidence type="ECO:0000256" key="1">
    <source>
        <dbReference type="SAM" id="Phobius"/>
    </source>
</evidence>
<dbReference type="Proteomes" id="UP000238375">
    <property type="component" value="Unassembled WGS sequence"/>
</dbReference>
<name>A0A2T0S8T0_9BACT</name>
<evidence type="ECO:0000313" key="3">
    <source>
        <dbReference type="Proteomes" id="UP000238375"/>
    </source>
</evidence>